<evidence type="ECO:0000313" key="2">
    <source>
        <dbReference type="Proteomes" id="UP000237347"/>
    </source>
</evidence>
<protein>
    <submittedName>
        <fullName evidence="1">Uncharacterized protein</fullName>
    </submittedName>
</protein>
<comment type="caution">
    <text evidence="1">The sequence shown here is derived from an EMBL/GenBank/DDBJ whole genome shotgun (WGS) entry which is preliminary data.</text>
</comment>
<keyword evidence="2" id="KW-1185">Reference proteome</keyword>
<feature type="non-terminal residue" evidence="1">
    <location>
        <position position="1"/>
    </location>
</feature>
<organism evidence="1 2">
    <name type="scientific">Quercus suber</name>
    <name type="common">Cork oak</name>
    <dbReference type="NCBI Taxonomy" id="58331"/>
    <lineage>
        <taxon>Eukaryota</taxon>
        <taxon>Viridiplantae</taxon>
        <taxon>Streptophyta</taxon>
        <taxon>Embryophyta</taxon>
        <taxon>Tracheophyta</taxon>
        <taxon>Spermatophyta</taxon>
        <taxon>Magnoliopsida</taxon>
        <taxon>eudicotyledons</taxon>
        <taxon>Gunneridae</taxon>
        <taxon>Pentapetalae</taxon>
        <taxon>rosids</taxon>
        <taxon>fabids</taxon>
        <taxon>Fagales</taxon>
        <taxon>Fagaceae</taxon>
        <taxon>Quercus</taxon>
    </lineage>
</organism>
<dbReference type="EMBL" id="PKMF04000545">
    <property type="protein sequence ID" value="KAK7826452.1"/>
    <property type="molecule type" value="Genomic_DNA"/>
</dbReference>
<dbReference type="AlphaFoldDB" id="A0AAW0JIY5"/>
<name>A0AAW0JIY5_QUESU</name>
<dbReference type="Proteomes" id="UP000237347">
    <property type="component" value="Unassembled WGS sequence"/>
</dbReference>
<gene>
    <name evidence="1" type="ORF">CFP56_032141</name>
</gene>
<accession>A0AAW0JIY5</accession>
<proteinExistence type="predicted"/>
<sequence length="37" mass="4758">NFNFDPFDRSYILYNIGFYPYKEQRNIRELWNIILER</sequence>
<reference evidence="1 2" key="1">
    <citation type="journal article" date="2018" name="Sci. Data">
        <title>The draft genome sequence of cork oak.</title>
        <authorList>
            <person name="Ramos A.M."/>
            <person name="Usie A."/>
            <person name="Barbosa P."/>
            <person name="Barros P.M."/>
            <person name="Capote T."/>
            <person name="Chaves I."/>
            <person name="Simoes F."/>
            <person name="Abreu I."/>
            <person name="Carrasquinho I."/>
            <person name="Faro C."/>
            <person name="Guimaraes J.B."/>
            <person name="Mendonca D."/>
            <person name="Nobrega F."/>
            <person name="Rodrigues L."/>
            <person name="Saibo N.J.M."/>
            <person name="Varela M.C."/>
            <person name="Egas C."/>
            <person name="Matos J."/>
            <person name="Miguel C.M."/>
            <person name="Oliveira M.M."/>
            <person name="Ricardo C.P."/>
            <person name="Goncalves S."/>
        </authorList>
    </citation>
    <scope>NUCLEOTIDE SEQUENCE [LARGE SCALE GENOMIC DNA]</scope>
    <source>
        <strain evidence="2">cv. HL8</strain>
    </source>
</reference>
<evidence type="ECO:0000313" key="1">
    <source>
        <dbReference type="EMBL" id="KAK7826452.1"/>
    </source>
</evidence>